<sequence length="94" mass="10172">MSETKLVRGRQAKPTKSEVASAWEHIRAAAETGDLQACALLIALSENKPLHLDSGILNLLGHGGWVGDKNDPGEHIRATIRANDPQSKQLPENQ</sequence>
<accession>A0A266LUW9</accession>
<proteinExistence type="predicted"/>
<gene>
    <name evidence="1" type="ORF">CJF43_14370</name>
</gene>
<dbReference type="Proteomes" id="UP000216113">
    <property type="component" value="Unassembled WGS sequence"/>
</dbReference>
<dbReference type="RefSeq" id="WP_095029778.1">
    <property type="nucleotide sequence ID" value="NZ_NQKL01000010.1"/>
</dbReference>
<dbReference type="EMBL" id="NQKL01000010">
    <property type="protein sequence ID" value="OZY41075.1"/>
    <property type="molecule type" value="Genomic_DNA"/>
</dbReference>
<evidence type="ECO:0000313" key="2">
    <source>
        <dbReference type="Proteomes" id="UP000216113"/>
    </source>
</evidence>
<comment type="caution">
    <text evidence="1">The sequence shown here is derived from an EMBL/GenBank/DDBJ whole genome shotgun (WGS) entry which is preliminary data.</text>
</comment>
<name>A0A266LUW9_PSEFR</name>
<protein>
    <submittedName>
        <fullName evidence="1">Uncharacterized protein</fullName>
    </submittedName>
</protein>
<reference evidence="1 2" key="1">
    <citation type="submission" date="2017-08" db="EMBL/GenBank/DDBJ databases">
        <title>Genomic and metabolic characterisation of spoilage-associated Pseudomonas species.</title>
        <authorList>
            <person name="Stanborough T."/>
            <person name="Fegan N."/>
            <person name="Powell S.M."/>
            <person name="Singh T."/>
            <person name="Tamplin M.L."/>
            <person name="Chandry P.S."/>
        </authorList>
    </citation>
    <scope>NUCLEOTIDE SEQUENCE [LARGE SCALE GENOMIC DNA]</scope>
    <source>
        <strain evidence="1 2">F1820</strain>
    </source>
</reference>
<evidence type="ECO:0000313" key="1">
    <source>
        <dbReference type="EMBL" id="OZY41075.1"/>
    </source>
</evidence>
<organism evidence="1 2">
    <name type="scientific">Pseudomonas fragi</name>
    <dbReference type="NCBI Taxonomy" id="296"/>
    <lineage>
        <taxon>Bacteria</taxon>
        <taxon>Pseudomonadati</taxon>
        <taxon>Pseudomonadota</taxon>
        <taxon>Gammaproteobacteria</taxon>
        <taxon>Pseudomonadales</taxon>
        <taxon>Pseudomonadaceae</taxon>
        <taxon>Pseudomonas</taxon>
    </lineage>
</organism>
<dbReference type="AlphaFoldDB" id="A0A266LUW9"/>